<name>A0A165SL48_9APHY</name>
<protein>
    <submittedName>
        <fullName evidence="3">Uncharacterized protein</fullName>
    </submittedName>
</protein>
<dbReference type="Proteomes" id="UP000076727">
    <property type="component" value="Unassembled WGS sequence"/>
</dbReference>
<gene>
    <name evidence="3" type="ORF">DAEQUDRAFT_723328</name>
</gene>
<keyword evidence="2" id="KW-0812">Transmembrane</keyword>
<feature type="compositionally biased region" description="Basic residues" evidence="1">
    <location>
        <begin position="249"/>
        <end position="269"/>
    </location>
</feature>
<feature type="transmembrane region" description="Helical" evidence="2">
    <location>
        <begin position="29"/>
        <end position="52"/>
    </location>
</feature>
<dbReference type="STRING" id="1314783.A0A165SL48"/>
<reference evidence="3 4" key="1">
    <citation type="journal article" date="2016" name="Mol. Biol. Evol.">
        <title>Comparative Genomics of Early-Diverging Mushroom-Forming Fungi Provides Insights into the Origins of Lignocellulose Decay Capabilities.</title>
        <authorList>
            <person name="Nagy L.G."/>
            <person name="Riley R."/>
            <person name="Tritt A."/>
            <person name="Adam C."/>
            <person name="Daum C."/>
            <person name="Floudas D."/>
            <person name="Sun H."/>
            <person name="Yadav J.S."/>
            <person name="Pangilinan J."/>
            <person name="Larsson K.H."/>
            <person name="Matsuura K."/>
            <person name="Barry K."/>
            <person name="Labutti K."/>
            <person name="Kuo R."/>
            <person name="Ohm R.A."/>
            <person name="Bhattacharya S.S."/>
            <person name="Shirouzu T."/>
            <person name="Yoshinaga Y."/>
            <person name="Martin F.M."/>
            <person name="Grigoriev I.V."/>
            <person name="Hibbett D.S."/>
        </authorList>
    </citation>
    <scope>NUCLEOTIDE SEQUENCE [LARGE SCALE GENOMIC DNA]</scope>
    <source>
        <strain evidence="3 4">L-15889</strain>
    </source>
</reference>
<evidence type="ECO:0000313" key="4">
    <source>
        <dbReference type="Proteomes" id="UP000076727"/>
    </source>
</evidence>
<dbReference type="OrthoDB" id="2502792at2759"/>
<accession>A0A165SL48</accession>
<feature type="region of interest" description="Disordered" evidence="1">
    <location>
        <begin position="149"/>
        <end position="179"/>
    </location>
</feature>
<feature type="compositionally biased region" description="Low complexity" evidence="1">
    <location>
        <begin position="151"/>
        <end position="162"/>
    </location>
</feature>
<evidence type="ECO:0000256" key="1">
    <source>
        <dbReference type="SAM" id="MobiDB-lite"/>
    </source>
</evidence>
<keyword evidence="4" id="KW-1185">Reference proteome</keyword>
<keyword evidence="2" id="KW-0472">Membrane</keyword>
<feature type="transmembrane region" description="Helical" evidence="2">
    <location>
        <begin position="64"/>
        <end position="82"/>
    </location>
</feature>
<keyword evidence="2" id="KW-1133">Transmembrane helix</keyword>
<evidence type="ECO:0000313" key="3">
    <source>
        <dbReference type="EMBL" id="KZT72157.1"/>
    </source>
</evidence>
<sequence>MDAPDNIPGFLDPLLDHLSSALPPSVYDVVISVLSYSISFCTSLFYLLKALASSHPASWDTQTVLPPLIMVLSAYLALVSFYRTTGWMIRTTFAFVKWGTIISALAAGAGYMMANANANGENGVGRGSGIVPTVGGMILDMLNGQDGNVAGGARTSRTSSRPRAQRQKAPRPKPWESWDQHQEWQYKENAQNEGDHGDSSTSQIMGQIFGTVGRAVREGGWWEAAKQAVDNALQERDDGADGETGAGTAKRRQPPRQAKTKAQSKPKSR</sequence>
<dbReference type="EMBL" id="KV429042">
    <property type="protein sequence ID" value="KZT72157.1"/>
    <property type="molecule type" value="Genomic_DNA"/>
</dbReference>
<feature type="transmembrane region" description="Helical" evidence="2">
    <location>
        <begin position="94"/>
        <end position="114"/>
    </location>
</feature>
<feature type="region of interest" description="Disordered" evidence="1">
    <location>
        <begin position="227"/>
        <end position="269"/>
    </location>
</feature>
<organism evidence="3 4">
    <name type="scientific">Daedalea quercina L-15889</name>
    <dbReference type="NCBI Taxonomy" id="1314783"/>
    <lineage>
        <taxon>Eukaryota</taxon>
        <taxon>Fungi</taxon>
        <taxon>Dikarya</taxon>
        <taxon>Basidiomycota</taxon>
        <taxon>Agaricomycotina</taxon>
        <taxon>Agaricomycetes</taxon>
        <taxon>Polyporales</taxon>
        <taxon>Fomitopsis</taxon>
    </lineage>
</organism>
<dbReference type="AlphaFoldDB" id="A0A165SL48"/>
<evidence type="ECO:0000256" key="2">
    <source>
        <dbReference type="SAM" id="Phobius"/>
    </source>
</evidence>
<proteinExistence type="predicted"/>